<keyword evidence="6" id="KW-1185">Reference proteome</keyword>
<comment type="caution">
    <text evidence="5">The sequence shown here is derived from an EMBL/GenBank/DDBJ whole genome shotgun (WGS) entry which is preliminary data.</text>
</comment>
<dbReference type="Proteomes" id="UP000194153">
    <property type="component" value="Unassembled WGS sequence"/>
</dbReference>
<dbReference type="PROSITE" id="PS51125">
    <property type="entry name" value="NHL"/>
    <property type="match status" value="1"/>
</dbReference>
<dbReference type="InterPro" id="IPR011042">
    <property type="entry name" value="6-blade_b-propeller_TolB-like"/>
</dbReference>
<dbReference type="Pfam" id="PF01436">
    <property type="entry name" value="NHL"/>
    <property type="match status" value="1"/>
</dbReference>
<dbReference type="SUPFAM" id="SSF63829">
    <property type="entry name" value="Calcium-dependent phosphotriesterase"/>
    <property type="match status" value="1"/>
</dbReference>
<evidence type="ECO:0000313" key="6">
    <source>
        <dbReference type="Proteomes" id="UP000194153"/>
    </source>
</evidence>
<gene>
    <name evidence="5" type="ORF">GPEL0_01f0333</name>
</gene>
<feature type="compositionally biased region" description="Low complexity" evidence="3">
    <location>
        <begin position="425"/>
        <end position="438"/>
    </location>
</feature>
<dbReference type="Gene3D" id="2.120.10.30">
    <property type="entry name" value="TolB, C-terminal domain"/>
    <property type="match status" value="2"/>
</dbReference>
<dbReference type="InterPro" id="IPR001258">
    <property type="entry name" value="NHL_repeat"/>
</dbReference>
<organism evidence="5 6">
    <name type="scientific">Geoanaerobacter pelophilus</name>
    <dbReference type="NCBI Taxonomy" id="60036"/>
    <lineage>
        <taxon>Bacteria</taxon>
        <taxon>Pseudomonadati</taxon>
        <taxon>Thermodesulfobacteriota</taxon>
        <taxon>Desulfuromonadia</taxon>
        <taxon>Geobacterales</taxon>
        <taxon>Geobacteraceae</taxon>
        <taxon>Geoanaerobacter</taxon>
    </lineage>
</organism>
<dbReference type="PANTHER" id="PTHR24104:SF25">
    <property type="entry name" value="PROTEIN LIN-41"/>
    <property type="match status" value="1"/>
</dbReference>
<dbReference type="InterPro" id="IPR050952">
    <property type="entry name" value="TRIM-NHL_E3_ligases"/>
</dbReference>
<evidence type="ECO:0000256" key="2">
    <source>
        <dbReference type="PROSITE-ProRule" id="PRU00504"/>
    </source>
</evidence>
<evidence type="ECO:0000256" key="4">
    <source>
        <dbReference type="SAM" id="SignalP"/>
    </source>
</evidence>
<accession>A0ABQ0MEU9</accession>
<evidence type="ECO:0000256" key="3">
    <source>
        <dbReference type="SAM" id="MobiDB-lite"/>
    </source>
</evidence>
<feature type="region of interest" description="Disordered" evidence="3">
    <location>
        <begin position="404"/>
        <end position="455"/>
    </location>
</feature>
<protein>
    <submittedName>
        <fullName evidence="5">NHL repeat containing protein</fullName>
    </submittedName>
</protein>
<evidence type="ECO:0000256" key="1">
    <source>
        <dbReference type="ARBA" id="ARBA00022737"/>
    </source>
</evidence>
<dbReference type="EMBL" id="BDQG01000001">
    <property type="protein sequence ID" value="GAW65444.1"/>
    <property type="molecule type" value="Genomic_DNA"/>
</dbReference>
<feature type="repeat" description="NHL" evidence="2">
    <location>
        <begin position="265"/>
        <end position="304"/>
    </location>
</feature>
<keyword evidence="4" id="KW-0732">Signal</keyword>
<dbReference type="PANTHER" id="PTHR24104">
    <property type="entry name" value="E3 UBIQUITIN-PROTEIN LIGASE NHLRC1-RELATED"/>
    <property type="match status" value="1"/>
</dbReference>
<sequence length="455" mass="49049">MFNDYKERGGTMQPNRGDRKVRNVVAKLALLFVSVCLSACAGTTAKNSVFWPGAPDLPRIQFLTAFKDSKDVVGEKKLSLLDIGGSQDIFINLVKPYGIAAANGKLYICDTVQADVITVDLPNKKMTRLSGNVNAGRLKKPMNVAVDARGNLYVADTSRLEVLQYAPDGSYVRSIGTSKELKPVDVRVDDLYLYILDGMTSQVHLYDLASGDYVKSIGRNDDPKRSLAGPTNMALDDKGGVYVSNFGSGRIIKLDRDGNFHLGYGKLGSSFADFTRPRGITVDANGLVYVVDAGAQHVQIFDDKFRLLLLFAGPGTPGSLNIPAGIAVSSDNLDYYQTLAEPDFKLEKVVFVVSQVGEHKVSVYGLGKKQGIDYAAEEKKTLEDVKKRAAEAAERRRKLEEEKAAKELAAKEQAAKEQAGEEAKAAAAAPALAPAEEPVSLPWTKGPAGATPAGR</sequence>
<feature type="chain" id="PRO_5047320458" evidence="4">
    <location>
        <begin position="42"/>
        <end position="455"/>
    </location>
</feature>
<feature type="compositionally biased region" description="Basic and acidic residues" evidence="3">
    <location>
        <begin position="404"/>
        <end position="424"/>
    </location>
</feature>
<feature type="signal peptide" evidence="4">
    <location>
        <begin position="1"/>
        <end position="41"/>
    </location>
</feature>
<keyword evidence="1" id="KW-0677">Repeat</keyword>
<evidence type="ECO:0000313" key="5">
    <source>
        <dbReference type="EMBL" id="GAW65444.1"/>
    </source>
</evidence>
<reference evidence="6" key="1">
    <citation type="submission" date="2017-05" db="EMBL/GenBank/DDBJ databases">
        <title>Draft genome sequence of Geobacter pelophilus, a iron(III)-reducing bacteria.</title>
        <authorList>
            <person name="Aoyagi T."/>
            <person name="Koike H."/>
            <person name="Morita T."/>
            <person name="Sato Y."/>
            <person name="Habe H."/>
            <person name="Hori T."/>
        </authorList>
    </citation>
    <scope>NUCLEOTIDE SEQUENCE [LARGE SCALE GENOMIC DNA]</scope>
    <source>
        <strain evidence="6">Drf2</strain>
    </source>
</reference>
<proteinExistence type="predicted"/>
<name>A0ABQ0MEU9_9BACT</name>